<dbReference type="AlphaFoldDB" id="W4VIL3"/>
<protein>
    <submittedName>
        <fullName evidence="2">Uncharacterized protein</fullName>
    </submittedName>
</protein>
<dbReference type="RefSeq" id="WP_035723119.1">
    <property type="nucleotide sequence ID" value="NZ_BAVS01000009.1"/>
</dbReference>
<comment type="caution">
    <text evidence="2">The sequence shown here is derived from an EMBL/GenBank/DDBJ whole genome shotgun (WGS) entry which is preliminary data.</text>
</comment>
<gene>
    <name evidence="2" type="ORF">JCM21714_2087</name>
</gene>
<keyword evidence="1" id="KW-0812">Transmembrane</keyword>
<evidence type="ECO:0000313" key="3">
    <source>
        <dbReference type="Proteomes" id="UP000019102"/>
    </source>
</evidence>
<evidence type="ECO:0000256" key="1">
    <source>
        <dbReference type="SAM" id="Phobius"/>
    </source>
</evidence>
<organism evidence="2 3">
    <name type="scientific">Gracilibacillus boraciitolerans JCM 21714</name>
    <dbReference type="NCBI Taxonomy" id="1298598"/>
    <lineage>
        <taxon>Bacteria</taxon>
        <taxon>Bacillati</taxon>
        <taxon>Bacillota</taxon>
        <taxon>Bacilli</taxon>
        <taxon>Bacillales</taxon>
        <taxon>Bacillaceae</taxon>
        <taxon>Gracilibacillus</taxon>
    </lineage>
</organism>
<proteinExistence type="predicted"/>
<feature type="transmembrane region" description="Helical" evidence="1">
    <location>
        <begin position="6"/>
        <end position="24"/>
    </location>
</feature>
<evidence type="ECO:0000313" key="2">
    <source>
        <dbReference type="EMBL" id="GAE93052.1"/>
    </source>
</evidence>
<feature type="transmembrane region" description="Helical" evidence="1">
    <location>
        <begin position="154"/>
        <end position="179"/>
    </location>
</feature>
<reference evidence="2 3" key="1">
    <citation type="journal article" date="2014" name="Genome Announc.">
        <title>Draft Genome Sequence of the Boron-Tolerant and Moderately Halotolerant Bacterium Gracilibacillus boraciitolerans JCM 21714T.</title>
        <authorList>
            <person name="Ahmed I."/>
            <person name="Oshima K."/>
            <person name="Suda W."/>
            <person name="Kitamura K."/>
            <person name="Iida T."/>
            <person name="Ohmori Y."/>
            <person name="Fujiwara T."/>
            <person name="Hattori M."/>
            <person name="Ohkuma M."/>
        </authorList>
    </citation>
    <scope>NUCLEOTIDE SEQUENCE [LARGE SCALE GENOMIC DNA]</scope>
    <source>
        <strain evidence="2 3">JCM 21714</strain>
    </source>
</reference>
<keyword evidence="3" id="KW-1185">Reference proteome</keyword>
<name>W4VIL3_9BACI</name>
<sequence>MKKITYIILSFLIISFCFIQPIHIKAVEVDAKSNTEINYQETNDEFFTSSFGEYQNEKVYYSIDFIDSSELEEEGFIDGLNPFKQAKDGAENLVFELIHNLVIELPFTVLKTATVALIWLLNSVSLLNFINIMIDEIESTVIAMTGINNLSFGSSGLFGGFLSLIILFIAVYTLFMFVIKKRK</sequence>
<dbReference type="Proteomes" id="UP000019102">
    <property type="component" value="Unassembled WGS sequence"/>
</dbReference>
<keyword evidence="1" id="KW-1133">Transmembrane helix</keyword>
<dbReference type="STRING" id="1298598.JCM21714_2087"/>
<keyword evidence="1" id="KW-0472">Membrane</keyword>
<dbReference type="EMBL" id="BAVS01000009">
    <property type="protein sequence ID" value="GAE93052.1"/>
    <property type="molecule type" value="Genomic_DNA"/>
</dbReference>
<accession>W4VIL3</accession>